<dbReference type="OrthoDB" id="5297460at2"/>
<dbReference type="SMART" id="SM00418">
    <property type="entry name" value="HTH_ARSR"/>
    <property type="match status" value="1"/>
</dbReference>
<evidence type="ECO:0000313" key="3">
    <source>
        <dbReference type="Proteomes" id="UP000245887"/>
    </source>
</evidence>
<protein>
    <submittedName>
        <fullName evidence="2">ArsR family transcriptional regulator</fullName>
    </submittedName>
</protein>
<dbReference type="CDD" id="cd00090">
    <property type="entry name" value="HTH_ARSR"/>
    <property type="match status" value="1"/>
</dbReference>
<dbReference type="GO" id="GO:0008757">
    <property type="term" value="F:S-adenosylmethionine-dependent methyltransferase activity"/>
    <property type="evidence" value="ECO:0007669"/>
    <property type="project" value="InterPro"/>
</dbReference>
<dbReference type="InterPro" id="IPR036388">
    <property type="entry name" value="WH-like_DNA-bd_sf"/>
</dbReference>
<dbReference type="Pfam" id="PF08241">
    <property type="entry name" value="Methyltransf_11"/>
    <property type="match status" value="1"/>
</dbReference>
<dbReference type="SUPFAM" id="SSF53335">
    <property type="entry name" value="S-adenosyl-L-methionine-dependent methyltransferases"/>
    <property type="match status" value="1"/>
</dbReference>
<dbReference type="PRINTS" id="PR00778">
    <property type="entry name" value="HTHARSR"/>
</dbReference>
<comment type="caution">
    <text evidence="2">The sequence shown here is derived from an EMBL/GenBank/DDBJ whole genome shotgun (WGS) entry which is preliminary data.</text>
</comment>
<dbReference type="NCBIfam" id="NF033788">
    <property type="entry name" value="HTH_metalloreg"/>
    <property type="match status" value="1"/>
</dbReference>
<accession>A0A2U1CVR2</accession>
<dbReference type="InterPro" id="IPR013216">
    <property type="entry name" value="Methyltransf_11"/>
</dbReference>
<dbReference type="GO" id="GO:0003700">
    <property type="term" value="F:DNA-binding transcription factor activity"/>
    <property type="evidence" value="ECO:0007669"/>
    <property type="project" value="InterPro"/>
</dbReference>
<evidence type="ECO:0000259" key="1">
    <source>
        <dbReference type="PROSITE" id="PS50987"/>
    </source>
</evidence>
<dbReference type="Proteomes" id="UP000245887">
    <property type="component" value="Unassembled WGS sequence"/>
</dbReference>
<dbReference type="PANTHER" id="PTHR43861">
    <property type="entry name" value="TRANS-ACONITATE 2-METHYLTRANSFERASE-RELATED"/>
    <property type="match status" value="1"/>
</dbReference>
<dbReference type="InterPro" id="IPR029063">
    <property type="entry name" value="SAM-dependent_MTases_sf"/>
</dbReference>
<dbReference type="RefSeq" id="WP_116919287.1">
    <property type="nucleotide sequence ID" value="NZ_QEKQ01000006.1"/>
</dbReference>
<dbReference type="Pfam" id="PF12840">
    <property type="entry name" value="HTH_20"/>
    <property type="match status" value="1"/>
</dbReference>
<organism evidence="2 3">
    <name type="scientific">Tamilnaduibacter salinus</name>
    <dbReference type="NCBI Taxonomy" id="1484056"/>
    <lineage>
        <taxon>Bacteria</taxon>
        <taxon>Pseudomonadati</taxon>
        <taxon>Pseudomonadota</taxon>
        <taxon>Gammaproteobacteria</taxon>
        <taxon>Pseudomonadales</taxon>
        <taxon>Marinobacteraceae</taxon>
        <taxon>Tamilnaduibacter</taxon>
    </lineage>
</organism>
<dbReference type="PROSITE" id="PS50987">
    <property type="entry name" value="HTH_ARSR_2"/>
    <property type="match status" value="1"/>
</dbReference>
<dbReference type="AlphaFoldDB" id="A0A2U1CVR2"/>
<reference evidence="2 3" key="1">
    <citation type="submission" date="2018-04" db="EMBL/GenBank/DDBJ databases">
        <title>Genomic Encyclopedia of Type Strains, Phase IV (KMG-IV): sequencing the most valuable type-strain genomes for metagenomic binning, comparative biology and taxonomic classification.</title>
        <authorList>
            <person name="Goeker M."/>
        </authorList>
    </citation>
    <scope>NUCLEOTIDE SEQUENCE [LARGE SCALE GENOMIC DNA]</scope>
    <source>
        <strain evidence="2 3">DSM 28688</strain>
    </source>
</reference>
<dbReference type="InterPro" id="IPR011991">
    <property type="entry name" value="ArsR-like_HTH"/>
</dbReference>
<dbReference type="InterPro" id="IPR036390">
    <property type="entry name" value="WH_DNA-bd_sf"/>
</dbReference>
<evidence type="ECO:0000313" key="2">
    <source>
        <dbReference type="EMBL" id="PVY75803.1"/>
    </source>
</evidence>
<feature type="domain" description="HTH arsR-type" evidence="1">
    <location>
        <begin position="5"/>
        <end position="111"/>
    </location>
</feature>
<sequence>MTQNAPDTRLNSLAPVFKASGDPLRLEILRVLERDTFGVLELSHIFDMRQSGMSHHLKVLSRAGLLEAQREGNAIFYRRPLHGRDDSTSGAAVRQVFELVDRMPLAKERRDRIDAIRKQRADQSQAFFARHADQFREQQELIAAFDRYAGPVTRLLRDHPDRTGWQRALEIGPGEGAFLDTLSELCTSVTALDNSSDMLSRSEESCRQAGLDNVDFVLGSTDALAPDATTSYDLIVANMVLHHVASPAAILSDSARLLAGGGTLIVSDLCRHDQNWARNACGDLWLGFEPEELTAWAGDAGLDAGETLFIGLRNGFQIQVREFRKPSHTATQGTSEKVSDAVKFEAHGAQKARHT</sequence>
<dbReference type="CDD" id="cd02440">
    <property type="entry name" value="AdoMet_MTases"/>
    <property type="match status" value="1"/>
</dbReference>
<dbReference type="Gene3D" id="3.40.50.150">
    <property type="entry name" value="Vaccinia Virus protein VP39"/>
    <property type="match status" value="1"/>
</dbReference>
<name>A0A2U1CVR2_9GAMM</name>
<dbReference type="SUPFAM" id="SSF46785">
    <property type="entry name" value="Winged helix' DNA-binding domain"/>
    <property type="match status" value="1"/>
</dbReference>
<gene>
    <name evidence="2" type="ORF">C8D92_10663</name>
</gene>
<proteinExistence type="predicted"/>
<dbReference type="EMBL" id="QEKQ01000006">
    <property type="protein sequence ID" value="PVY75803.1"/>
    <property type="molecule type" value="Genomic_DNA"/>
</dbReference>
<dbReference type="Gene3D" id="1.10.10.10">
    <property type="entry name" value="Winged helix-like DNA-binding domain superfamily/Winged helix DNA-binding domain"/>
    <property type="match status" value="1"/>
</dbReference>
<dbReference type="InterPro" id="IPR001845">
    <property type="entry name" value="HTH_ArsR_DNA-bd_dom"/>
</dbReference>